<evidence type="ECO:0000313" key="5">
    <source>
        <dbReference type="EMBL" id="CAL6009994.1"/>
    </source>
</evidence>
<organism evidence="4">
    <name type="scientific">Hexamita inflata</name>
    <dbReference type="NCBI Taxonomy" id="28002"/>
    <lineage>
        <taxon>Eukaryota</taxon>
        <taxon>Metamonada</taxon>
        <taxon>Diplomonadida</taxon>
        <taxon>Hexamitidae</taxon>
        <taxon>Hexamitinae</taxon>
        <taxon>Hexamita</taxon>
    </lineage>
</organism>
<dbReference type="EMBL" id="CAXDID020000060">
    <property type="protein sequence ID" value="CAL6009994.1"/>
    <property type="molecule type" value="Genomic_DNA"/>
</dbReference>
<accession>A0AA86R4B1</accession>
<evidence type="ECO:0000313" key="4">
    <source>
        <dbReference type="EMBL" id="CAI9970245.1"/>
    </source>
</evidence>
<comment type="caution">
    <text evidence="4">The sequence shown here is derived from an EMBL/GenBank/DDBJ whole genome shotgun (WGS) entry which is preliminary data.</text>
</comment>
<keyword evidence="1" id="KW-0175">Coiled coil</keyword>
<dbReference type="EMBL" id="CATOUU010001068">
    <property type="protein sequence ID" value="CAI9970245.1"/>
    <property type="molecule type" value="Genomic_DNA"/>
</dbReference>
<protein>
    <submittedName>
        <fullName evidence="4">Coatomer delta subunit</fullName>
    </submittedName>
    <submittedName>
        <fullName evidence="5">Coatomer_delta subunit</fullName>
    </submittedName>
</protein>
<evidence type="ECO:0000256" key="2">
    <source>
        <dbReference type="SAM" id="MobiDB-lite"/>
    </source>
</evidence>
<evidence type="ECO:0000313" key="6">
    <source>
        <dbReference type="EMBL" id="CAL6030517.1"/>
    </source>
</evidence>
<dbReference type="AlphaFoldDB" id="A0AA86R4B1"/>
<feature type="region of interest" description="Disordered" evidence="2">
    <location>
        <begin position="202"/>
        <end position="222"/>
    </location>
</feature>
<keyword evidence="7" id="KW-1185">Reference proteome</keyword>
<dbReference type="Proteomes" id="UP001642409">
    <property type="component" value="Unassembled WGS sequence"/>
</dbReference>
<gene>
    <name evidence="3" type="ORF">HINF_LOCUS18676</name>
    <name evidence="5" type="ORF">HINF_LOCUS21873</name>
    <name evidence="6" type="ORF">HINF_LOCUS33394</name>
    <name evidence="4" type="ORF">HINF_LOCUS57890</name>
</gene>
<feature type="compositionally biased region" description="Basic and acidic residues" evidence="2">
    <location>
        <begin position="204"/>
        <end position="216"/>
    </location>
</feature>
<evidence type="ECO:0000313" key="3">
    <source>
        <dbReference type="EMBL" id="CAI9931031.1"/>
    </source>
</evidence>
<proteinExistence type="predicted"/>
<feature type="coiled-coil region" evidence="1">
    <location>
        <begin position="128"/>
        <end position="163"/>
    </location>
</feature>
<dbReference type="EMBL" id="CAXDID020000116">
    <property type="protein sequence ID" value="CAL6030517.1"/>
    <property type="molecule type" value="Genomic_DNA"/>
</dbReference>
<dbReference type="EMBL" id="CATOUU010000471">
    <property type="protein sequence ID" value="CAI9931031.1"/>
    <property type="molecule type" value="Genomic_DNA"/>
</dbReference>
<name>A0AA86R4B1_9EUKA</name>
<reference evidence="4" key="1">
    <citation type="submission" date="2023-06" db="EMBL/GenBank/DDBJ databases">
        <authorList>
            <person name="Kurt Z."/>
        </authorList>
    </citation>
    <scope>NUCLEOTIDE SEQUENCE</scope>
</reference>
<reference evidence="5 7" key="2">
    <citation type="submission" date="2024-07" db="EMBL/GenBank/DDBJ databases">
        <authorList>
            <person name="Akdeniz Z."/>
        </authorList>
    </citation>
    <scope>NUCLEOTIDE SEQUENCE [LARGE SCALE GENOMIC DNA]</scope>
</reference>
<evidence type="ECO:0000313" key="7">
    <source>
        <dbReference type="Proteomes" id="UP001642409"/>
    </source>
</evidence>
<evidence type="ECO:0000256" key="1">
    <source>
        <dbReference type="SAM" id="Coils"/>
    </source>
</evidence>
<sequence>MSIVASAIFKPDHTVLCARVYVPRSRSSIVSLIDTANKQIQLIQQASGTLQLEEHTIVYQKVQEQLLLVIAEDEANIQEANFLLELLSQSLDCATDPFESLSILDELSAGGQANEFLISNRNVKGRLEMHSETERKFLEERKQKAEQAEIVRKQREAEIAKQQGTDGLLNAGLRFIGFGGKPKQPQGHGIDEAELVRLRMKAQQKQEPEEVEKKVEEEESDEEFRVKKRVEEEVTVVRQRKGRELKSRKVARVE</sequence>